<evidence type="ECO:0000256" key="7">
    <source>
        <dbReference type="ARBA" id="ARBA00023284"/>
    </source>
</evidence>
<dbReference type="Gene3D" id="3.40.30.10">
    <property type="entry name" value="Glutaredoxin"/>
    <property type="match status" value="1"/>
</dbReference>
<evidence type="ECO:0000256" key="4">
    <source>
        <dbReference type="ARBA" id="ARBA00022748"/>
    </source>
</evidence>
<keyword evidence="5 8" id="KW-1133">Transmembrane helix</keyword>
<dbReference type="Pfam" id="PF13899">
    <property type="entry name" value="Thioredoxin_7"/>
    <property type="match status" value="1"/>
</dbReference>
<feature type="transmembrane region" description="Helical" evidence="8">
    <location>
        <begin position="435"/>
        <end position="461"/>
    </location>
</feature>
<dbReference type="InterPro" id="IPR013766">
    <property type="entry name" value="Thioredoxin_domain"/>
</dbReference>
<evidence type="ECO:0000256" key="5">
    <source>
        <dbReference type="ARBA" id="ARBA00022989"/>
    </source>
</evidence>
<protein>
    <submittedName>
        <fullName evidence="10">Thiol:disulfide interchange protein</fullName>
    </submittedName>
</protein>
<reference evidence="10" key="1">
    <citation type="journal article" date="2020" name="mSystems">
        <title>Genome- and Community-Level Interaction Insights into Carbon Utilization and Element Cycling Functions of Hydrothermarchaeota in Hydrothermal Sediment.</title>
        <authorList>
            <person name="Zhou Z."/>
            <person name="Liu Y."/>
            <person name="Xu W."/>
            <person name="Pan J."/>
            <person name="Luo Z.H."/>
            <person name="Li M."/>
        </authorList>
    </citation>
    <scope>NUCLEOTIDE SEQUENCE [LARGE SCALE GENOMIC DNA]</scope>
    <source>
        <strain evidence="10">HyVt-538</strain>
    </source>
</reference>
<evidence type="ECO:0000259" key="9">
    <source>
        <dbReference type="PROSITE" id="PS51352"/>
    </source>
</evidence>
<evidence type="ECO:0000256" key="1">
    <source>
        <dbReference type="ARBA" id="ARBA00004651"/>
    </source>
</evidence>
<dbReference type="GO" id="GO:0005886">
    <property type="term" value="C:plasma membrane"/>
    <property type="evidence" value="ECO:0007669"/>
    <property type="project" value="UniProtKB-SubCell"/>
</dbReference>
<dbReference type="GO" id="GO:0015035">
    <property type="term" value="F:protein-disulfide reductase activity"/>
    <property type="evidence" value="ECO:0007669"/>
    <property type="project" value="TreeGrafter"/>
</dbReference>
<dbReference type="EMBL" id="DROP01000017">
    <property type="protein sequence ID" value="HHI88358.1"/>
    <property type="molecule type" value="Genomic_DNA"/>
</dbReference>
<dbReference type="SUPFAM" id="SSF52833">
    <property type="entry name" value="Thioredoxin-like"/>
    <property type="match status" value="1"/>
</dbReference>
<evidence type="ECO:0000256" key="2">
    <source>
        <dbReference type="ARBA" id="ARBA00022475"/>
    </source>
</evidence>
<dbReference type="PROSITE" id="PS00194">
    <property type="entry name" value="THIOREDOXIN_1"/>
    <property type="match status" value="1"/>
</dbReference>
<feature type="transmembrane region" description="Helical" evidence="8">
    <location>
        <begin position="467"/>
        <end position="490"/>
    </location>
</feature>
<evidence type="ECO:0000256" key="6">
    <source>
        <dbReference type="ARBA" id="ARBA00023136"/>
    </source>
</evidence>
<dbReference type="Pfam" id="PF11412">
    <property type="entry name" value="DsbD_N"/>
    <property type="match status" value="1"/>
</dbReference>
<feature type="transmembrane region" description="Helical" evidence="8">
    <location>
        <begin position="511"/>
        <end position="529"/>
    </location>
</feature>
<comment type="caution">
    <text evidence="10">The sequence shown here is derived from an EMBL/GenBank/DDBJ whole genome shotgun (WGS) entry which is preliminary data.</text>
</comment>
<proteinExistence type="predicted"/>
<feature type="transmembrane region" description="Helical" evidence="8">
    <location>
        <begin position="308"/>
        <end position="336"/>
    </location>
</feature>
<dbReference type="InterPro" id="IPR035671">
    <property type="entry name" value="DsbD_gamma"/>
</dbReference>
<dbReference type="GO" id="GO:0017004">
    <property type="term" value="P:cytochrome complex assembly"/>
    <property type="evidence" value="ECO:0007669"/>
    <property type="project" value="UniProtKB-KW"/>
</dbReference>
<sequence length="716" mass="76937">MRNLRVLILSVWGLLVLVLPLVLTPGFGAVAGAAESAPVKSGRAVAQLVSSYDVVAPGQEIEIGLYMRLEPHWHTYWRNAGGPGNPVEMEWRLPDGARIGEIVWPLPKIVHTGPIVNYAFEDRLLLPMSFHVPETAKTGDVLSIGAEARYLVCYQVCLPEQADLSLELKVGTPLKDTRWAANLARVIRNAPKTEGLTGAAALRDGQLVIDIAGENFDPAGLKNPYFFPYEQDVIDASAPQKVERGTHGIRFVLKPDYALEKGIKDVPGVLAFDGEDGQRRGIVVAAKAGASVDIGSGSGQNPAPKKPIGFWAAMIGAFLGGLILNLMPCVFPVLSLKALGFARAAHHDKGKIRRHGWLYTLGVMVSFLGLAGLVIALKAAGAGIGWGFQLQSPFVIGLLALLFFAIALNLFGLFEVGGALQNTGAGLTRDESARSAFFTGVLAVIVATPCTAPFMAGALGFAFTQPLAVTLVIFAALGAGLALPFLLLAHMPGLLKRLPKPGAWMETFKQLLAFPMLGAAIWLVWVLAGQTGAGGVVRILSAMLAVGFAVWIWRYKNNIARLLFALALGFALWSAYELRTAAFAQKISADKQDAAWSHEAVAKARAEGHVVFVDFTAAWCVSCQANDRLVLSRAKTKELFRRTGTKVLIADWTNRDALIAKELERFGRSGVPLYLVYPAGTDSVEPQILPQVLTYGIVEKAIEKARALSEKSEEKP</sequence>
<dbReference type="GO" id="GO:0045454">
    <property type="term" value="P:cell redox homeostasis"/>
    <property type="evidence" value="ECO:0007669"/>
    <property type="project" value="TreeGrafter"/>
</dbReference>
<keyword evidence="4" id="KW-0201">Cytochrome c-type biogenesis</keyword>
<feature type="domain" description="Thioredoxin" evidence="9">
    <location>
        <begin position="578"/>
        <end position="707"/>
    </location>
</feature>
<evidence type="ECO:0000313" key="10">
    <source>
        <dbReference type="EMBL" id="HHI88358.1"/>
    </source>
</evidence>
<feature type="transmembrane region" description="Helical" evidence="8">
    <location>
        <begin position="394"/>
        <end position="414"/>
    </location>
</feature>
<keyword evidence="7" id="KW-0676">Redox-active center</keyword>
<dbReference type="PANTHER" id="PTHR32234:SF3">
    <property type="entry name" value="SUPPRESSION OF COPPER SENSITIVITY PROTEIN"/>
    <property type="match status" value="1"/>
</dbReference>
<accession>A0A7V5NW26</accession>
<dbReference type="InterPro" id="IPR017937">
    <property type="entry name" value="Thioredoxin_CS"/>
</dbReference>
<dbReference type="PROSITE" id="PS51352">
    <property type="entry name" value="THIOREDOXIN_2"/>
    <property type="match status" value="1"/>
</dbReference>
<dbReference type="InterPro" id="IPR003834">
    <property type="entry name" value="Cyt_c_assmbl_TM_dom"/>
</dbReference>
<dbReference type="AlphaFoldDB" id="A0A7V5NW26"/>
<dbReference type="InterPro" id="IPR036249">
    <property type="entry name" value="Thioredoxin-like_sf"/>
</dbReference>
<dbReference type="Pfam" id="PF02683">
    <property type="entry name" value="DsbD_TM"/>
    <property type="match status" value="1"/>
</dbReference>
<dbReference type="CDD" id="cd02953">
    <property type="entry name" value="DsbDgamma"/>
    <property type="match status" value="1"/>
</dbReference>
<evidence type="ECO:0000256" key="3">
    <source>
        <dbReference type="ARBA" id="ARBA00022692"/>
    </source>
</evidence>
<comment type="subcellular location">
    <subcellularLocation>
        <location evidence="1">Cell membrane</location>
        <topology evidence="1">Multi-pass membrane protein</topology>
    </subcellularLocation>
</comment>
<keyword evidence="3 8" id="KW-0812">Transmembrane</keyword>
<feature type="transmembrane region" description="Helical" evidence="8">
    <location>
        <begin position="535"/>
        <end position="552"/>
    </location>
</feature>
<name>A0A7V5NW26_9PROT</name>
<keyword evidence="6 8" id="KW-0472">Membrane</keyword>
<feature type="transmembrane region" description="Helical" evidence="8">
    <location>
        <begin position="559"/>
        <end position="576"/>
    </location>
</feature>
<feature type="transmembrane region" description="Helical" evidence="8">
    <location>
        <begin position="357"/>
        <end position="388"/>
    </location>
</feature>
<evidence type="ECO:0000256" key="8">
    <source>
        <dbReference type="SAM" id="Phobius"/>
    </source>
</evidence>
<dbReference type="Proteomes" id="UP000885806">
    <property type="component" value="Unassembled WGS sequence"/>
</dbReference>
<dbReference type="InterPro" id="IPR028250">
    <property type="entry name" value="DsbDN"/>
</dbReference>
<keyword evidence="2" id="KW-1003">Cell membrane</keyword>
<gene>
    <name evidence="10" type="ORF">ENK01_00260</name>
</gene>
<dbReference type="PANTHER" id="PTHR32234">
    <property type="entry name" value="THIOL:DISULFIDE INTERCHANGE PROTEIN DSBD"/>
    <property type="match status" value="1"/>
</dbReference>
<organism evidence="10">
    <name type="scientific">Hellea balneolensis</name>
    <dbReference type="NCBI Taxonomy" id="287478"/>
    <lineage>
        <taxon>Bacteria</taxon>
        <taxon>Pseudomonadati</taxon>
        <taxon>Pseudomonadota</taxon>
        <taxon>Alphaproteobacteria</taxon>
        <taxon>Maricaulales</taxon>
        <taxon>Robiginitomaculaceae</taxon>
        <taxon>Hellea</taxon>
    </lineage>
</organism>